<sequence>MRPARILAAATLLSLAGCASHPATAYDPYEPYNRAMFTVNDKADQWVIKPVAQGYQNVVPSPVRTGVGNFFDNLKDVYSFAFNVLRAEPEKAANDFMRVAINTGFGLFGLLDIATPAGLKNNKTTFGDTLASWGWKNSNYFVLPFFGPSTVRDSAGLTTSLAGPGPEKLVYHNTNEAIAFYGIYGVNTRAKYLGAENLLSTAAVDRYSYTRDLFMQMRAKQLGQSDPTQPADDVNLDDLLNSPAGKSDSSAPASAPKQDSSAPAALPIRQDSSAPQAASAAQ</sequence>
<dbReference type="Proteomes" id="UP000237082">
    <property type="component" value="Unassembled WGS sequence"/>
</dbReference>
<dbReference type="RefSeq" id="WP_103901858.1">
    <property type="nucleotide sequence ID" value="NZ_PQWB01000021.1"/>
</dbReference>
<comment type="similarity">
    <text evidence="1">Belongs to the MlaA family.</text>
</comment>
<feature type="signal peptide" evidence="4">
    <location>
        <begin position="1"/>
        <end position="25"/>
    </location>
</feature>
<evidence type="ECO:0000256" key="3">
    <source>
        <dbReference type="SAM" id="MobiDB-lite"/>
    </source>
</evidence>
<keyword evidence="2 4" id="KW-0732">Signal</keyword>
<dbReference type="Pfam" id="PF04333">
    <property type="entry name" value="MlaA"/>
    <property type="match status" value="1"/>
</dbReference>
<evidence type="ECO:0000256" key="4">
    <source>
        <dbReference type="SAM" id="SignalP"/>
    </source>
</evidence>
<dbReference type="AlphaFoldDB" id="A0A2S5DIP9"/>
<dbReference type="PANTHER" id="PTHR30035">
    <property type="entry name" value="LIPOPROTEIN VACJ-RELATED"/>
    <property type="match status" value="1"/>
</dbReference>
<feature type="compositionally biased region" description="Low complexity" evidence="3">
    <location>
        <begin position="242"/>
        <end position="282"/>
    </location>
</feature>
<reference evidence="6" key="1">
    <citation type="submission" date="2018-02" db="EMBL/GenBank/DDBJ databases">
        <authorList>
            <person name="O'Hara-Hanley K."/>
            <person name="Soby S."/>
        </authorList>
    </citation>
    <scope>NUCLEOTIDE SEQUENCE [LARGE SCALE GENOMIC DNA]</scope>
    <source>
        <strain evidence="6">MWU14-2602</strain>
    </source>
</reference>
<dbReference type="OrthoDB" id="9785326at2"/>
<dbReference type="PRINTS" id="PR01805">
    <property type="entry name" value="VACJLIPOPROT"/>
</dbReference>
<proteinExistence type="inferred from homology"/>
<keyword evidence="6" id="KW-1185">Reference proteome</keyword>
<feature type="region of interest" description="Disordered" evidence="3">
    <location>
        <begin position="221"/>
        <end position="282"/>
    </location>
</feature>
<evidence type="ECO:0000256" key="2">
    <source>
        <dbReference type="ARBA" id="ARBA00022729"/>
    </source>
</evidence>
<organism evidence="5 6">
    <name type="scientific">Chromobacterium alticapitis</name>
    <dbReference type="NCBI Taxonomy" id="2073169"/>
    <lineage>
        <taxon>Bacteria</taxon>
        <taxon>Pseudomonadati</taxon>
        <taxon>Pseudomonadota</taxon>
        <taxon>Betaproteobacteria</taxon>
        <taxon>Neisseriales</taxon>
        <taxon>Chromobacteriaceae</taxon>
        <taxon>Chromobacterium</taxon>
    </lineage>
</organism>
<dbReference type="EMBL" id="PQWB01000021">
    <property type="protein sequence ID" value="POZ62872.1"/>
    <property type="molecule type" value="Genomic_DNA"/>
</dbReference>
<comment type="caution">
    <text evidence="5">The sequence shown here is derived from an EMBL/GenBank/DDBJ whole genome shotgun (WGS) entry which is preliminary data.</text>
</comment>
<accession>A0A2S5DIP9</accession>
<dbReference type="GO" id="GO:0016020">
    <property type="term" value="C:membrane"/>
    <property type="evidence" value="ECO:0007669"/>
    <property type="project" value="InterPro"/>
</dbReference>
<evidence type="ECO:0000313" key="5">
    <source>
        <dbReference type="EMBL" id="POZ62872.1"/>
    </source>
</evidence>
<dbReference type="GO" id="GO:0120010">
    <property type="term" value="P:intermembrane phospholipid transfer"/>
    <property type="evidence" value="ECO:0007669"/>
    <property type="project" value="TreeGrafter"/>
</dbReference>
<evidence type="ECO:0000313" key="6">
    <source>
        <dbReference type="Proteomes" id="UP000237082"/>
    </source>
</evidence>
<dbReference type="PANTHER" id="PTHR30035:SF3">
    <property type="entry name" value="INTERMEMBRANE PHOSPHOLIPID TRANSPORT SYSTEM LIPOPROTEIN MLAA"/>
    <property type="match status" value="1"/>
</dbReference>
<name>A0A2S5DIP9_9NEIS</name>
<protein>
    <submittedName>
        <fullName evidence="5">ABC transporter</fullName>
    </submittedName>
</protein>
<feature type="chain" id="PRO_5015524106" evidence="4">
    <location>
        <begin position="26"/>
        <end position="282"/>
    </location>
</feature>
<dbReference type="InterPro" id="IPR007428">
    <property type="entry name" value="MlaA"/>
</dbReference>
<evidence type="ECO:0000256" key="1">
    <source>
        <dbReference type="ARBA" id="ARBA00010634"/>
    </source>
</evidence>
<dbReference type="PROSITE" id="PS51257">
    <property type="entry name" value="PROKAR_LIPOPROTEIN"/>
    <property type="match status" value="1"/>
</dbReference>
<gene>
    <name evidence="5" type="ORF">C2I19_06250</name>
</gene>